<dbReference type="AlphaFoldDB" id="A0A7Y7IX86"/>
<feature type="non-terminal residue" evidence="6">
    <location>
        <position position="1"/>
    </location>
</feature>
<dbReference type="EMBL" id="JABXXP010000266">
    <property type="protein sequence ID" value="NVN11847.1"/>
    <property type="molecule type" value="Genomic_DNA"/>
</dbReference>
<comment type="caution">
    <text evidence="6">The sequence shown here is derived from an EMBL/GenBank/DDBJ whole genome shotgun (WGS) entry which is preliminary data.</text>
</comment>
<dbReference type="EC" id="2.2.1.7" evidence="6"/>
<dbReference type="Gene3D" id="3.40.50.920">
    <property type="match status" value="1"/>
</dbReference>
<organism evidence="6 7">
    <name type="scientific">Nguyenibacter vanlangensis</name>
    <dbReference type="NCBI Taxonomy" id="1216886"/>
    <lineage>
        <taxon>Bacteria</taxon>
        <taxon>Pseudomonadati</taxon>
        <taxon>Pseudomonadota</taxon>
        <taxon>Alphaproteobacteria</taxon>
        <taxon>Acetobacterales</taxon>
        <taxon>Acetobacteraceae</taxon>
        <taxon>Nguyenibacter</taxon>
    </lineage>
</organism>
<comment type="cofactor">
    <cofactor evidence="1">
        <name>Mg(2+)</name>
        <dbReference type="ChEBI" id="CHEBI:18420"/>
    </cofactor>
</comment>
<dbReference type="PANTHER" id="PTHR43322:SF5">
    <property type="entry name" value="1-DEOXY-D-XYLULOSE-5-PHOSPHATE SYNTHASE, CHLOROPLASTIC"/>
    <property type="match status" value="1"/>
</dbReference>
<dbReference type="GO" id="GO:0008661">
    <property type="term" value="F:1-deoxy-D-xylulose-5-phosphate synthase activity"/>
    <property type="evidence" value="ECO:0007669"/>
    <property type="project" value="UniProtKB-EC"/>
</dbReference>
<evidence type="ECO:0000313" key="6">
    <source>
        <dbReference type="EMBL" id="NVN11847.1"/>
    </source>
</evidence>
<sequence>AVLLTVEDGAEGGFGAFVMHHLARNGLLDTVRVRPMTLPDRFIDHNTQDAQYREAGLDAQAIAACARNALGVRTGNAARVSPPLLKATIGPKS</sequence>
<evidence type="ECO:0000259" key="5">
    <source>
        <dbReference type="Pfam" id="PF02780"/>
    </source>
</evidence>
<reference evidence="6 7" key="1">
    <citation type="submission" date="2020-06" db="EMBL/GenBank/DDBJ databases">
        <title>Description of novel acetic acid bacteria.</title>
        <authorList>
            <person name="Sombolestani A."/>
        </authorList>
    </citation>
    <scope>NUCLEOTIDE SEQUENCE [LARGE SCALE GENOMIC DNA]</scope>
    <source>
        <strain evidence="6 7">LMG 31431</strain>
    </source>
</reference>
<dbReference type="Pfam" id="PF02780">
    <property type="entry name" value="Transketolase_C"/>
    <property type="match status" value="1"/>
</dbReference>
<keyword evidence="4" id="KW-0786">Thiamine pyrophosphate</keyword>
<keyword evidence="3 6" id="KW-0808">Transferase</keyword>
<dbReference type="InterPro" id="IPR033248">
    <property type="entry name" value="Transketolase_C"/>
</dbReference>
<gene>
    <name evidence="6" type="ORF">HUK84_12095</name>
</gene>
<comment type="subunit">
    <text evidence="2">Homodimer.</text>
</comment>
<proteinExistence type="predicted"/>
<dbReference type="RefSeq" id="WP_281362805.1">
    <property type="nucleotide sequence ID" value="NZ_JABXXP010000266.1"/>
</dbReference>
<name>A0A7Y7IX86_9PROT</name>
<accession>A0A7Y7IX86</accession>
<dbReference type="InterPro" id="IPR005477">
    <property type="entry name" value="Dxylulose-5-P_synthase"/>
</dbReference>
<dbReference type="SUPFAM" id="SSF52922">
    <property type="entry name" value="TK C-terminal domain-like"/>
    <property type="match status" value="1"/>
</dbReference>
<evidence type="ECO:0000256" key="3">
    <source>
        <dbReference type="ARBA" id="ARBA00022679"/>
    </source>
</evidence>
<evidence type="ECO:0000313" key="7">
    <source>
        <dbReference type="Proteomes" id="UP000534870"/>
    </source>
</evidence>
<dbReference type="InterPro" id="IPR009014">
    <property type="entry name" value="Transketo_C/PFOR_II"/>
</dbReference>
<dbReference type="PANTHER" id="PTHR43322">
    <property type="entry name" value="1-D-DEOXYXYLULOSE 5-PHOSPHATE SYNTHASE-RELATED"/>
    <property type="match status" value="1"/>
</dbReference>
<evidence type="ECO:0000256" key="4">
    <source>
        <dbReference type="ARBA" id="ARBA00023052"/>
    </source>
</evidence>
<protein>
    <submittedName>
        <fullName evidence="6">1-deoxy-D-xylulose-5-phosphate synthase</fullName>
        <ecNumber evidence="6">2.2.1.7</ecNumber>
    </submittedName>
</protein>
<evidence type="ECO:0000256" key="1">
    <source>
        <dbReference type="ARBA" id="ARBA00001946"/>
    </source>
</evidence>
<dbReference type="GO" id="GO:0016114">
    <property type="term" value="P:terpenoid biosynthetic process"/>
    <property type="evidence" value="ECO:0007669"/>
    <property type="project" value="InterPro"/>
</dbReference>
<evidence type="ECO:0000256" key="2">
    <source>
        <dbReference type="ARBA" id="ARBA00011738"/>
    </source>
</evidence>
<dbReference type="Proteomes" id="UP000534870">
    <property type="component" value="Unassembled WGS sequence"/>
</dbReference>
<feature type="domain" description="Transketolase C-terminal" evidence="5">
    <location>
        <begin position="3"/>
        <end position="62"/>
    </location>
</feature>